<evidence type="ECO:0000313" key="6">
    <source>
        <dbReference type="EMBL" id="TCS74010.1"/>
    </source>
</evidence>
<comment type="catalytic activity">
    <reaction evidence="1">
        <text>ATP + protein L-histidine = ADP + protein N-phospho-L-histidine.</text>
        <dbReference type="EC" id="2.7.13.3"/>
    </reaction>
</comment>
<dbReference type="GO" id="GO:0007234">
    <property type="term" value="P:osmosensory signaling via phosphorelay pathway"/>
    <property type="evidence" value="ECO:0007669"/>
    <property type="project" value="TreeGrafter"/>
</dbReference>
<dbReference type="EMBL" id="SLZY01000001">
    <property type="protein sequence ID" value="TCS74010.1"/>
    <property type="molecule type" value="Genomic_DNA"/>
</dbReference>
<gene>
    <name evidence="6" type="ORF">EDC61_101233</name>
</gene>
<evidence type="ECO:0000256" key="2">
    <source>
        <dbReference type="ARBA" id="ARBA00012438"/>
    </source>
</evidence>
<evidence type="ECO:0000256" key="1">
    <source>
        <dbReference type="ARBA" id="ARBA00000085"/>
    </source>
</evidence>
<evidence type="ECO:0000256" key="3">
    <source>
        <dbReference type="ARBA" id="ARBA00022679"/>
    </source>
</evidence>
<dbReference type="RefSeq" id="WP_232019161.1">
    <property type="nucleotide sequence ID" value="NZ_AP018721.1"/>
</dbReference>
<dbReference type="SUPFAM" id="SSF55874">
    <property type="entry name" value="ATPase domain of HSP90 chaperone/DNA topoisomerase II/histidine kinase"/>
    <property type="match status" value="1"/>
</dbReference>
<dbReference type="InterPro" id="IPR050351">
    <property type="entry name" value="BphY/WalK/GraS-like"/>
</dbReference>
<feature type="domain" description="Histidine kinase" evidence="5">
    <location>
        <begin position="1"/>
        <end position="210"/>
    </location>
</feature>
<sequence length="210" mass="23099">MKNSLNILVGFMEENLNKPEVREHPLGKQMAPMLYEVKRLNGNLIQLLTLYKVDQKFYPFDLAENSLEEFLVEIGQQSATLLSTHNAELAIDVDSALYWYFDRDLVTGVVSHALNNASRYSRGKLHLSAAEADGGLEIRVEDNGSGYPQAMIEAGHAANRGVSFGDGSTGLGLYFSALVAQMHKNRGQAGRIRLENGGRLGGGCFVLWLP</sequence>
<keyword evidence="4 6" id="KW-0418">Kinase</keyword>
<evidence type="ECO:0000256" key="4">
    <source>
        <dbReference type="ARBA" id="ARBA00022777"/>
    </source>
</evidence>
<comment type="caution">
    <text evidence="6">The sequence shown here is derived from an EMBL/GenBank/DDBJ whole genome shotgun (WGS) entry which is preliminary data.</text>
</comment>
<dbReference type="PROSITE" id="PS50109">
    <property type="entry name" value="HIS_KIN"/>
    <property type="match status" value="1"/>
</dbReference>
<organism evidence="6 7">
    <name type="scientific">Sulfuritortus calidifontis</name>
    <dbReference type="NCBI Taxonomy" id="1914471"/>
    <lineage>
        <taxon>Bacteria</taxon>
        <taxon>Pseudomonadati</taxon>
        <taxon>Pseudomonadota</taxon>
        <taxon>Betaproteobacteria</taxon>
        <taxon>Nitrosomonadales</taxon>
        <taxon>Thiobacillaceae</taxon>
        <taxon>Sulfuritortus</taxon>
    </lineage>
</organism>
<dbReference type="Proteomes" id="UP000295135">
    <property type="component" value="Unassembled WGS sequence"/>
</dbReference>
<keyword evidence="7" id="KW-1185">Reference proteome</keyword>
<dbReference type="InterPro" id="IPR005467">
    <property type="entry name" value="His_kinase_dom"/>
</dbReference>
<reference evidence="6 7" key="1">
    <citation type="submission" date="2019-03" db="EMBL/GenBank/DDBJ databases">
        <title>Genomic Encyclopedia of Type Strains, Phase IV (KMG-IV): sequencing the most valuable type-strain genomes for metagenomic binning, comparative biology and taxonomic classification.</title>
        <authorList>
            <person name="Goeker M."/>
        </authorList>
    </citation>
    <scope>NUCLEOTIDE SEQUENCE [LARGE SCALE GENOMIC DNA]</scope>
    <source>
        <strain evidence="6 7">DSM 103923</strain>
    </source>
</reference>
<dbReference type="AlphaFoldDB" id="A0A4R3JYY6"/>
<dbReference type="SMART" id="SM00387">
    <property type="entry name" value="HATPase_c"/>
    <property type="match status" value="1"/>
</dbReference>
<dbReference type="Pfam" id="PF02518">
    <property type="entry name" value="HATPase_c"/>
    <property type="match status" value="1"/>
</dbReference>
<dbReference type="InterPro" id="IPR036890">
    <property type="entry name" value="HATPase_C_sf"/>
</dbReference>
<dbReference type="EC" id="2.7.13.3" evidence="2"/>
<dbReference type="GO" id="GO:0004673">
    <property type="term" value="F:protein histidine kinase activity"/>
    <property type="evidence" value="ECO:0007669"/>
    <property type="project" value="UniProtKB-EC"/>
</dbReference>
<dbReference type="GO" id="GO:0000156">
    <property type="term" value="F:phosphorelay response regulator activity"/>
    <property type="evidence" value="ECO:0007669"/>
    <property type="project" value="TreeGrafter"/>
</dbReference>
<evidence type="ECO:0000313" key="7">
    <source>
        <dbReference type="Proteomes" id="UP000295135"/>
    </source>
</evidence>
<dbReference type="PANTHER" id="PTHR42878:SF14">
    <property type="entry name" value="OSMOLARITY TWO-COMPONENT SYSTEM PROTEIN SSK1"/>
    <property type="match status" value="1"/>
</dbReference>
<keyword evidence="3" id="KW-0808">Transferase</keyword>
<protein>
    <recommendedName>
        <fullName evidence="2">histidine kinase</fullName>
        <ecNumber evidence="2">2.7.13.3</ecNumber>
    </recommendedName>
</protein>
<dbReference type="Gene3D" id="3.30.565.10">
    <property type="entry name" value="Histidine kinase-like ATPase, C-terminal domain"/>
    <property type="match status" value="1"/>
</dbReference>
<proteinExistence type="predicted"/>
<evidence type="ECO:0000259" key="5">
    <source>
        <dbReference type="PROSITE" id="PS50109"/>
    </source>
</evidence>
<dbReference type="InterPro" id="IPR003594">
    <property type="entry name" value="HATPase_dom"/>
</dbReference>
<dbReference type="PANTHER" id="PTHR42878">
    <property type="entry name" value="TWO-COMPONENT HISTIDINE KINASE"/>
    <property type="match status" value="1"/>
</dbReference>
<dbReference type="GO" id="GO:0030295">
    <property type="term" value="F:protein kinase activator activity"/>
    <property type="evidence" value="ECO:0007669"/>
    <property type="project" value="TreeGrafter"/>
</dbReference>
<accession>A0A4R3JYY6</accession>
<name>A0A4R3JYY6_9PROT</name>